<sequence>MAAWKQVSRLIMEMSSILPEWPFLNERNKDGFYHNHKAECYHHGLRIEIVINYCLI</sequence>
<organism evidence="1 2">
    <name type="scientific">Salix suchowensis</name>
    <dbReference type="NCBI Taxonomy" id="1278906"/>
    <lineage>
        <taxon>Eukaryota</taxon>
        <taxon>Viridiplantae</taxon>
        <taxon>Streptophyta</taxon>
        <taxon>Embryophyta</taxon>
        <taxon>Tracheophyta</taxon>
        <taxon>Spermatophyta</taxon>
        <taxon>Magnoliopsida</taxon>
        <taxon>eudicotyledons</taxon>
        <taxon>Gunneridae</taxon>
        <taxon>Pentapetalae</taxon>
        <taxon>rosids</taxon>
        <taxon>fabids</taxon>
        <taxon>Malpighiales</taxon>
        <taxon>Salicaceae</taxon>
        <taxon>Saliceae</taxon>
        <taxon>Salix</taxon>
    </lineage>
</organism>
<reference evidence="1" key="2">
    <citation type="journal article" date="2023" name="Int. J. Mol. Sci.">
        <title>De Novo Assembly and Annotation of 11 Diverse Shrub Willow (Salix) Genomes Reveals Novel Gene Organization in Sex-Linked Regions.</title>
        <authorList>
            <person name="Hyden B."/>
            <person name="Feng K."/>
            <person name="Yates T.B."/>
            <person name="Jawdy S."/>
            <person name="Cereghino C."/>
            <person name="Smart L.B."/>
            <person name="Muchero W."/>
        </authorList>
    </citation>
    <scope>NUCLEOTIDE SEQUENCE</scope>
    <source>
        <tissue evidence="1">Shoot tip</tissue>
    </source>
</reference>
<dbReference type="EMBL" id="JAPFFI010000020">
    <property type="protein sequence ID" value="KAJ6339708.1"/>
    <property type="molecule type" value="Genomic_DNA"/>
</dbReference>
<protein>
    <submittedName>
        <fullName evidence="1">Uncharacterized protein</fullName>
    </submittedName>
</protein>
<gene>
    <name evidence="1" type="ORF">OIU77_007617</name>
</gene>
<keyword evidence="2" id="KW-1185">Reference proteome</keyword>
<dbReference type="Proteomes" id="UP001141253">
    <property type="component" value="Chromosome 15W"/>
</dbReference>
<reference evidence="1" key="1">
    <citation type="submission" date="2022-10" db="EMBL/GenBank/DDBJ databases">
        <authorList>
            <person name="Hyden B.L."/>
            <person name="Feng K."/>
            <person name="Yates T."/>
            <person name="Jawdy S."/>
            <person name="Smart L.B."/>
            <person name="Muchero W."/>
        </authorList>
    </citation>
    <scope>NUCLEOTIDE SEQUENCE</scope>
    <source>
        <tissue evidence="1">Shoot tip</tissue>
    </source>
</reference>
<name>A0ABQ9AIV4_9ROSI</name>
<proteinExistence type="predicted"/>
<evidence type="ECO:0000313" key="1">
    <source>
        <dbReference type="EMBL" id="KAJ6339708.1"/>
    </source>
</evidence>
<evidence type="ECO:0000313" key="2">
    <source>
        <dbReference type="Proteomes" id="UP001141253"/>
    </source>
</evidence>
<comment type="caution">
    <text evidence="1">The sequence shown here is derived from an EMBL/GenBank/DDBJ whole genome shotgun (WGS) entry which is preliminary data.</text>
</comment>
<accession>A0ABQ9AIV4</accession>